<dbReference type="PANTHER" id="PTHR33639">
    <property type="entry name" value="THIOL-DISULFIDE OXIDOREDUCTASE DCC"/>
    <property type="match status" value="1"/>
</dbReference>
<accession>A0A399SZT1</accession>
<keyword evidence="2" id="KW-1185">Reference proteome</keyword>
<name>A0A399SZT1_9BACT</name>
<gene>
    <name evidence="1" type="ORF">D1614_10780</name>
</gene>
<protein>
    <submittedName>
        <fullName evidence="1">DUF393 domain-containing protein</fullName>
    </submittedName>
</protein>
<dbReference type="Pfam" id="PF04134">
    <property type="entry name" value="DCC1-like"/>
    <property type="match status" value="1"/>
</dbReference>
<dbReference type="EMBL" id="QWGR01000005">
    <property type="protein sequence ID" value="RIJ48209.1"/>
    <property type="molecule type" value="Genomic_DNA"/>
</dbReference>
<reference evidence="1 2" key="1">
    <citation type="submission" date="2018-08" db="EMBL/GenBank/DDBJ databases">
        <title>Pallidiluteibacterium maritimus gen. nov., sp. nov., isolated from coastal sediment.</title>
        <authorList>
            <person name="Zhou L.Y."/>
        </authorList>
    </citation>
    <scope>NUCLEOTIDE SEQUENCE [LARGE SCALE GENOMIC DNA]</scope>
    <source>
        <strain evidence="1 2">XSD2</strain>
    </source>
</reference>
<dbReference type="AlphaFoldDB" id="A0A399SZT1"/>
<dbReference type="PANTHER" id="PTHR33639:SF2">
    <property type="entry name" value="DUF393 DOMAIN-CONTAINING PROTEIN"/>
    <property type="match status" value="1"/>
</dbReference>
<evidence type="ECO:0000313" key="2">
    <source>
        <dbReference type="Proteomes" id="UP000265926"/>
    </source>
</evidence>
<dbReference type="Proteomes" id="UP000265926">
    <property type="component" value="Unassembled WGS sequence"/>
</dbReference>
<dbReference type="GO" id="GO:0015035">
    <property type="term" value="F:protein-disulfide reductase activity"/>
    <property type="evidence" value="ECO:0007669"/>
    <property type="project" value="InterPro"/>
</dbReference>
<sequence length="125" mass="15226">MRFEKNIILFDGVCNLCNYSVDFVLKRDRQKQFYYVSLQSEEGKKLVEHYRISLDTDSVILIRNTKVFTESEAAIEIARMLPVPWKWLSILRFLPRGWRDGLYRWVARNRYRWFGKRENCRIIQN</sequence>
<dbReference type="InterPro" id="IPR052927">
    <property type="entry name" value="DCC_oxidoreductase"/>
</dbReference>
<proteinExistence type="predicted"/>
<organism evidence="1 2">
    <name type="scientific">Maribellus luteus</name>
    <dbReference type="NCBI Taxonomy" id="2305463"/>
    <lineage>
        <taxon>Bacteria</taxon>
        <taxon>Pseudomonadati</taxon>
        <taxon>Bacteroidota</taxon>
        <taxon>Bacteroidia</taxon>
        <taxon>Marinilabiliales</taxon>
        <taxon>Prolixibacteraceae</taxon>
        <taxon>Maribellus</taxon>
    </lineage>
</organism>
<comment type="caution">
    <text evidence="1">The sequence shown here is derived from an EMBL/GenBank/DDBJ whole genome shotgun (WGS) entry which is preliminary data.</text>
</comment>
<dbReference type="OrthoDB" id="9785438at2"/>
<evidence type="ECO:0000313" key="1">
    <source>
        <dbReference type="EMBL" id="RIJ48209.1"/>
    </source>
</evidence>
<dbReference type="InterPro" id="IPR007263">
    <property type="entry name" value="DCC1-like"/>
</dbReference>
<dbReference type="RefSeq" id="WP_119437940.1">
    <property type="nucleotide sequence ID" value="NZ_QWGR01000005.1"/>
</dbReference>